<feature type="transmembrane region" description="Helical" evidence="1">
    <location>
        <begin position="83"/>
        <end position="106"/>
    </location>
</feature>
<keyword evidence="1" id="KW-0472">Membrane</keyword>
<keyword evidence="1" id="KW-1133">Transmembrane helix</keyword>
<organism evidence="2 3">
    <name type="scientific">Gymnopilus junonius</name>
    <name type="common">Spectacular rustgill mushroom</name>
    <name type="synonym">Gymnopilus spectabilis subsp. junonius</name>
    <dbReference type="NCBI Taxonomy" id="109634"/>
    <lineage>
        <taxon>Eukaryota</taxon>
        <taxon>Fungi</taxon>
        <taxon>Dikarya</taxon>
        <taxon>Basidiomycota</taxon>
        <taxon>Agaricomycotina</taxon>
        <taxon>Agaricomycetes</taxon>
        <taxon>Agaricomycetidae</taxon>
        <taxon>Agaricales</taxon>
        <taxon>Agaricineae</taxon>
        <taxon>Hymenogastraceae</taxon>
        <taxon>Gymnopilus</taxon>
    </lineage>
</organism>
<dbReference type="EMBL" id="JADNYJ010000248">
    <property type="protein sequence ID" value="KAF8873056.1"/>
    <property type="molecule type" value="Genomic_DNA"/>
</dbReference>
<keyword evidence="1" id="KW-0812">Transmembrane</keyword>
<evidence type="ECO:0000256" key="1">
    <source>
        <dbReference type="SAM" id="Phobius"/>
    </source>
</evidence>
<evidence type="ECO:0000313" key="2">
    <source>
        <dbReference type="EMBL" id="KAF8873056.1"/>
    </source>
</evidence>
<dbReference type="Proteomes" id="UP000724874">
    <property type="component" value="Unassembled WGS sequence"/>
</dbReference>
<dbReference type="OrthoDB" id="3033178at2759"/>
<comment type="caution">
    <text evidence="2">The sequence shown here is derived from an EMBL/GenBank/DDBJ whole genome shotgun (WGS) entry which is preliminary data.</text>
</comment>
<reference evidence="2" key="1">
    <citation type="submission" date="2020-11" db="EMBL/GenBank/DDBJ databases">
        <authorList>
            <consortium name="DOE Joint Genome Institute"/>
            <person name="Ahrendt S."/>
            <person name="Riley R."/>
            <person name="Andreopoulos W."/>
            <person name="LaButti K."/>
            <person name="Pangilinan J."/>
            <person name="Ruiz-duenas F.J."/>
            <person name="Barrasa J.M."/>
            <person name="Sanchez-Garcia M."/>
            <person name="Camarero S."/>
            <person name="Miyauchi S."/>
            <person name="Serrano A."/>
            <person name="Linde D."/>
            <person name="Babiker R."/>
            <person name="Drula E."/>
            <person name="Ayuso-Fernandez I."/>
            <person name="Pacheco R."/>
            <person name="Padilla G."/>
            <person name="Ferreira P."/>
            <person name="Barriuso J."/>
            <person name="Kellner H."/>
            <person name="Castanera R."/>
            <person name="Alfaro M."/>
            <person name="Ramirez L."/>
            <person name="Pisabarro A.G."/>
            <person name="Kuo A."/>
            <person name="Tritt A."/>
            <person name="Lipzen A."/>
            <person name="He G."/>
            <person name="Yan M."/>
            <person name="Ng V."/>
            <person name="Cullen D."/>
            <person name="Martin F."/>
            <person name="Rosso M.-N."/>
            <person name="Henrissat B."/>
            <person name="Hibbett D."/>
            <person name="Martinez A.T."/>
            <person name="Grigoriev I.V."/>
        </authorList>
    </citation>
    <scope>NUCLEOTIDE SEQUENCE</scope>
    <source>
        <strain evidence="2">AH 44721</strain>
    </source>
</reference>
<protein>
    <submittedName>
        <fullName evidence="2">Uncharacterized protein</fullName>
    </submittedName>
</protein>
<accession>A0A9P5NB07</accession>
<evidence type="ECO:0000313" key="3">
    <source>
        <dbReference type="Proteomes" id="UP000724874"/>
    </source>
</evidence>
<keyword evidence="3" id="KW-1185">Reference proteome</keyword>
<proteinExistence type="predicted"/>
<name>A0A9P5NB07_GYMJU</name>
<sequence>MSGTIPALLSSVAVMVAAFALFIWALAKQGNGGPLFTNPEEIEGIGKLNPGSMLGWVMVHCITSGIGGWAGGTHEGPAVHAAVFFTAFAFFISQLCIGIIACGIVGGMDLAALVPK</sequence>
<dbReference type="AlphaFoldDB" id="A0A9P5NB07"/>
<feature type="transmembrane region" description="Helical" evidence="1">
    <location>
        <begin position="53"/>
        <end position="71"/>
    </location>
</feature>
<feature type="transmembrane region" description="Helical" evidence="1">
    <location>
        <begin position="7"/>
        <end position="27"/>
    </location>
</feature>
<gene>
    <name evidence="2" type="ORF">CPB84DRAFT_1854172</name>
</gene>